<evidence type="ECO:0000313" key="2">
    <source>
        <dbReference type="Proteomes" id="UP000488506"/>
    </source>
</evidence>
<accession>A0A833L1P0</accession>
<reference evidence="1 2" key="1">
    <citation type="submission" date="2019-12" db="EMBL/GenBank/DDBJ databases">
        <authorList>
            <person name="Wolfe R."/>
            <person name="Danczak R."/>
            <person name="Wilkins M."/>
        </authorList>
    </citation>
    <scope>NUCLEOTIDE SEQUENCE [LARGE SCALE GENOMIC DNA]</scope>
    <source>
        <strain evidence="1">X2_MaxBin.013</strain>
    </source>
</reference>
<dbReference type="InterPro" id="IPR011060">
    <property type="entry name" value="RibuloseP-bd_barrel"/>
</dbReference>
<protein>
    <submittedName>
        <fullName evidence="1">Uncharacterized protein</fullName>
    </submittedName>
</protein>
<organism evidence="1 2">
    <name type="scientific">Candidatus Saganbacteria bacterium</name>
    <dbReference type="NCBI Taxonomy" id="2575572"/>
    <lineage>
        <taxon>Bacteria</taxon>
        <taxon>Bacillati</taxon>
        <taxon>Saganbacteria</taxon>
    </lineage>
</organism>
<dbReference type="EMBL" id="WPAF01000006">
    <property type="protein sequence ID" value="KAF0134667.1"/>
    <property type="molecule type" value="Genomic_DNA"/>
</dbReference>
<dbReference type="AlphaFoldDB" id="A0A833L1P0"/>
<evidence type="ECO:0000313" key="1">
    <source>
        <dbReference type="EMBL" id="KAF0134667.1"/>
    </source>
</evidence>
<sequence length="207" mass="22330">MSRLLDLLGKNKMTLIVELPENTIEMAKAAEQFGADALIVTEHIPELVNSVEIPVGIDISKNEELEEGEVKSYSKYDFINFHCNAMPSASKKIKAGKIITLNDEYSLDKVINVEGLGAQAIDAAIIPISQGVHELVVGDLQNYISIAISSGIPVIIPTQRDLKPSEVAIIADTGAKGIILTSVVLGESIKTLEKAFKEYRIAADDIG</sequence>
<comment type="caution">
    <text evidence="1">The sequence shown here is derived from an EMBL/GenBank/DDBJ whole genome shotgun (WGS) entry which is preliminary data.</text>
</comment>
<gene>
    <name evidence="1" type="ORF">FD145_498</name>
</gene>
<dbReference type="Proteomes" id="UP000488506">
    <property type="component" value="Unassembled WGS sequence"/>
</dbReference>
<name>A0A833L1P0_UNCSA</name>
<dbReference type="SUPFAM" id="SSF51366">
    <property type="entry name" value="Ribulose-phoshate binding barrel"/>
    <property type="match status" value="1"/>
</dbReference>
<proteinExistence type="predicted"/>